<proteinExistence type="predicted"/>
<evidence type="ECO:0000313" key="7">
    <source>
        <dbReference type="Proteomes" id="UP000198724"/>
    </source>
</evidence>
<keyword evidence="1" id="KW-0813">Transport</keyword>
<dbReference type="InterPro" id="IPR009050">
    <property type="entry name" value="Globin-like_sf"/>
</dbReference>
<feature type="binding site" description="distal binding residue" evidence="5">
    <location>
        <position position="42"/>
    </location>
    <ligand>
        <name>heme</name>
        <dbReference type="ChEBI" id="CHEBI:30413"/>
    </ligand>
    <ligandPart>
        <name>Fe</name>
        <dbReference type="ChEBI" id="CHEBI:18248"/>
    </ligandPart>
</feature>
<dbReference type="SUPFAM" id="SSF46458">
    <property type="entry name" value="Globin-like"/>
    <property type="match status" value="1"/>
</dbReference>
<dbReference type="GO" id="GO:0020037">
    <property type="term" value="F:heme binding"/>
    <property type="evidence" value="ECO:0007669"/>
    <property type="project" value="InterPro"/>
</dbReference>
<evidence type="ECO:0000256" key="2">
    <source>
        <dbReference type="ARBA" id="ARBA00022617"/>
    </source>
</evidence>
<keyword evidence="4 5" id="KW-0408">Iron</keyword>
<dbReference type="Gene3D" id="1.10.490.10">
    <property type="entry name" value="Globins"/>
    <property type="match status" value="1"/>
</dbReference>
<reference evidence="7" key="1">
    <citation type="submission" date="2016-10" db="EMBL/GenBank/DDBJ databases">
        <authorList>
            <person name="Varghese N."/>
            <person name="Submissions S."/>
        </authorList>
    </citation>
    <scope>NUCLEOTIDE SEQUENCE [LARGE SCALE GENOMIC DNA]</scope>
    <source>
        <strain evidence="7">LP51</strain>
    </source>
</reference>
<evidence type="ECO:0000256" key="3">
    <source>
        <dbReference type="ARBA" id="ARBA00022723"/>
    </source>
</evidence>
<gene>
    <name evidence="6" type="ORF">SAMN05421739_11239</name>
</gene>
<dbReference type="Proteomes" id="UP000198724">
    <property type="component" value="Unassembled WGS sequence"/>
</dbReference>
<keyword evidence="3 5" id="KW-0479">Metal-binding</keyword>
<evidence type="ECO:0000313" key="6">
    <source>
        <dbReference type="EMBL" id="SFH34232.1"/>
    </source>
</evidence>
<keyword evidence="2 5" id="KW-0349">Heme</keyword>
<sequence>MKRDIETEEDVKLLVDTFYAHVNEDGLLAPVFNDVAKVNWQHHLPVMYNFWSSLLFGSMAYKGQPFPKHTRLPIKQEHFGRWVILFTQTIEELFEGVKAEEAKYKAKSIARIFQMRMGLLSILDQEPEMQ</sequence>
<keyword evidence="7" id="KW-1185">Reference proteome</keyword>
<dbReference type="CDD" id="cd08916">
    <property type="entry name" value="TrHb3_P"/>
    <property type="match status" value="1"/>
</dbReference>
<dbReference type="EMBL" id="FOOT01000012">
    <property type="protein sequence ID" value="SFH34232.1"/>
    <property type="molecule type" value="Genomic_DNA"/>
</dbReference>
<evidence type="ECO:0000256" key="1">
    <source>
        <dbReference type="ARBA" id="ARBA00022448"/>
    </source>
</evidence>
<evidence type="ECO:0000256" key="4">
    <source>
        <dbReference type="ARBA" id="ARBA00023004"/>
    </source>
</evidence>
<evidence type="ECO:0000256" key="5">
    <source>
        <dbReference type="PIRSR" id="PIRSR601486-1"/>
    </source>
</evidence>
<dbReference type="STRING" id="1436961.SAMN05421739_11239"/>
<dbReference type="GO" id="GO:0046872">
    <property type="term" value="F:metal ion binding"/>
    <property type="evidence" value="ECO:0007669"/>
    <property type="project" value="UniProtKB-KW"/>
</dbReference>
<dbReference type="Pfam" id="PF01152">
    <property type="entry name" value="Bac_globin"/>
    <property type="match status" value="1"/>
</dbReference>
<organism evidence="6 7">
    <name type="scientific">Pontibacter chinhatensis</name>
    <dbReference type="NCBI Taxonomy" id="1436961"/>
    <lineage>
        <taxon>Bacteria</taxon>
        <taxon>Pseudomonadati</taxon>
        <taxon>Bacteroidota</taxon>
        <taxon>Cytophagia</taxon>
        <taxon>Cytophagales</taxon>
        <taxon>Hymenobacteraceae</taxon>
        <taxon>Pontibacter</taxon>
    </lineage>
</organism>
<protein>
    <submittedName>
        <fullName evidence="6">Hemoglobin</fullName>
    </submittedName>
</protein>
<dbReference type="InterPro" id="IPR001486">
    <property type="entry name" value="Hemoglobin_trunc"/>
</dbReference>
<dbReference type="GO" id="GO:0019825">
    <property type="term" value="F:oxygen binding"/>
    <property type="evidence" value="ECO:0007669"/>
    <property type="project" value="InterPro"/>
</dbReference>
<dbReference type="RefSeq" id="WP_092105354.1">
    <property type="nucleotide sequence ID" value="NZ_FOOT01000012.1"/>
</dbReference>
<name>A0A1I2Z8Q6_9BACT</name>
<dbReference type="AlphaFoldDB" id="A0A1I2Z8Q6"/>
<accession>A0A1I2Z8Q6</accession>
<dbReference type="InterPro" id="IPR012292">
    <property type="entry name" value="Globin/Proto"/>
</dbReference>
<dbReference type="OrthoDB" id="25954at2"/>